<dbReference type="PhylomeDB" id="A7S2P6"/>
<feature type="transmembrane region" description="Helical" evidence="1">
    <location>
        <begin position="110"/>
        <end position="134"/>
    </location>
</feature>
<evidence type="ECO:0000313" key="3">
    <source>
        <dbReference type="Proteomes" id="UP000001593"/>
    </source>
</evidence>
<dbReference type="OrthoDB" id="45313at2759"/>
<feature type="transmembrane region" description="Helical" evidence="1">
    <location>
        <begin position="38"/>
        <end position="59"/>
    </location>
</feature>
<feature type="transmembrane region" description="Helical" evidence="1">
    <location>
        <begin position="207"/>
        <end position="228"/>
    </location>
</feature>
<dbReference type="InterPro" id="IPR032751">
    <property type="entry name" value="Fuseless"/>
</dbReference>
<organism evidence="2 3">
    <name type="scientific">Nematostella vectensis</name>
    <name type="common">Starlet sea anemone</name>
    <dbReference type="NCBI Taxonomy" id="45351"/>
    <lineage>
        <taxon>Eukaryota</taxon>
        <taxon>Metazoa</taxon>
        <taxon>Cnidaria</taxon>
        <taxon>Anthozoa</taxon>
        <taxon>Hexacorallia</taxon>
        <taxon>Actiniaria</taxon>
        <taxon>Edwardsiidae</taxon>
        <taxon>Nematostella</taxon>
    </lineage>
</organism>
<dbReference type="HOGENOM" id="CLU_039224_0_0_1"/>
<dbReference type="Pfam" id="PF15993">
    <property type="entry name" value="Fuseless"/>
    <property type="match status" value="1"/>
</dbReference>
<keyword evidence="1" id="KW-0812">Transmembrane</keyword>
<keyword evidence="1" id="KW-0472">Membrane</keyword>
<gene>
    <name evidence="2" type="ORF">NEMVEDRAFT_v1g205865</name>
</gene>
<sequence>MEGETVTQEIESKNDERTTDDCALLLENESRQNTKTRLLDFLIGFVFITPVFVLFWSSTWLLQDLFTPSIFPRSPRLELVVSVGTSSFVILALMITQNRIQEYLEQRGRLFRVFIWGFLVYIIGVSAVVFWRGVWKAIDCVTGKSIFSALISHTLGFVILSVCNAACNITATPVYILKDNFEPVVKVELRVGEVNHWVPTKDITARAYLIINSIFTVIVVGICVVSFWRGTWILVETSGANLISPSLQTQRVCVFFVGSVIHALCFWSSRPLGDFIAQSTWSRNVKTVLELAYIYVQGIGVVSLWMGWWYVGDLLMTQVCSPPLMASLCHVISVILLFSGKFAINLLSTPAFCRMHTAHALEGFNLGSYFGIPVPPVIPKRADDDLTETSNLK</sequence>
<dbReference type="Proteomes" id="UP000001593">
    <property type="component" value="Unassembled WGS sequence"/>
</dbReference>
<evidence type="ECO:0000256" key="1">
    <source>
        <dbReference type="SAM" id="Phobius"/>
    </source>
</evidence>
<evidence type="ECO:0000313" key="2">
    <source>
        <dbReference type="EMBL" id="EDO42074.1"/>
    </source>
</evidence>
<dbReference type="PANTHER" id="PTHR35270:SF2">
    <property type="entry name" value="FUSELESS, ISOFORM A"/>
    <property type="match status" value="1"/>
</dbReference>
<name>A7S2P6_NEMVE</name>
<dbReference type="EMBL" id="DS469569">
    <property type="protein sequence ID" value="EDO42074.1"/>
    <property type="molecule type" value="Genomic_DNA"/>
</dbReference>
<feature type="transmembrane region" description="Helical" evidence="1">
    <location>
        <begin position="79"/>
        <end position="98"/>
    </location>
</feature>
<feature type="transmembrane region" description="Helical" evidence="1">
    <location>
        <begin position="323"/>
        <end position="347"/>
    </location>
</feature>
<dbReference type="InParanoid" id="A7S2P6"/>
<feature type="transmembrane region" description="Helical" evidence="1">
    <location>
        <begin position="248"/>
        <end position="267"/>
    </location>
</feature>
<dbReference type="AlphaFoldDB" id="A7S2P6"/>
<keyword evidence="3" id="KW-1185">Reference proteome</keyword>
<dbReference type="KEGG" id="nve:5513919"/>
<dbReference type="OMA" id="YYLKADH"/>
<feature type="transmembrane region" description="Helical" evidence="1">
    <location>
        <begin position="288"/>
        <end position="311"/>
    </location>
</feature>
<dbReference type="PANTHER" id="PTHR35270">
    <property type="entry name" value="FUSELESS, ISOFORM A"/>
    <property type="match status" value="1"/>
</dbReference>
<protein>
    <submittedName>
        <fullName evidence="2">Uncharacterized protein</fullName>
    </submittedName>
</protein>
<accession>A7S2P6</accession>
<feature type="transmembrane region" description="Helical" evidence="1">
    <location>
        <begin position="146"/>
        <end position="167"/>
    </location>
</feature>
<proteinExistence type="predicted"/>
<keyword evidence="1" id="KW-1133">Transmembrane helix</keyword>
<reference evidence="2 3" key="1">
    <citation type="journal article" date="2007" name="Science">
        <title>Sea anemone genome reveals ancestral eumetazoan gene repertoire and genomic organization.</title>
        <authorList>
            <person name="Putnam N.H."/>
            <person name="Srivastava M."/>
            <person name="Hellsten U."/>
            <person name="Dirks B."/>
            <person name="Chapman J."/>
            <person name="Salamov A."/>
            <person name="Terry A."/>
            <person name="Shapiro H."/>
            <person name="Lindquist E."/>
            <person name="Kapitonov V.V."/>
            <person name="Jurka J."/>
            <person name="Genikhovich G."/>
            <person name="Grigoriev I.V."/>
            <person name="Lucas S.M."/>
            <person name="Steele R.E."/>
            <person name="Finnerty J.R."/>
            <person name="Technau U."/>
            <person name="Martindale M.Q."/>
            <person name="Rokhsar D.S."/>
        </authorList>
    </citation>
    <scope>NUCLEOTIDE SEQUENCE [LARGE SCALE GENOMIC DNA]</scope>
    <source>
        <strain evidence="3">CH2 X CH6</strain>
    </source>
</reference>